<dbReference type="Pfam" id="PF13439">
    <property type="entry name" value="Glyco_transf_4"/>
    <property type="match status" value="1"/>
</dbReference>
<evidence type="ECO:0000259" key="2">
    <source>
        <dbReference type="Pfam" id="PF00534"/>
    </source>
</evidence>
<reference evidence="5" key="1">
    <citation type="submission" date="2016-10" db="EMBL/GenBank/DDBJ databases">
        <authorList>
            <person name="Varghese N."/>
            <person name="Submissions S."/>
        </authorList>
    </citation>
    <scope>NUCLEOTIDE SEQUENCE [LARGE SCALE GENOMIC DNA]</scope>
    <source>
        <strain evidence="5">Ah-143</strain>
    </source>
</reference>
<feature type="domain" description="Glycosyltransferase subfamily 4-like N-terminal" evidence="3">
    <location>
        <begin position="42"/>
        <end position="144"/>
    </location>
</feature>
<dbReference type="PANTHER" id="PTHR46401:SF2">
    <property type="entry name" value="GLYCOSYLTRANSFERASE WBBK-RELATED"/>
    <property type="match status" value="1"/>
</dbReference>
<dbReference type="Pfam" id="PF00534">
    <property type="entry name" value="Glycos_transf_1"/>
    <property type="match status" value="1"/>
</dbReference>
<dbReference type="Gene3D" id="3.40.50.2000">
    <property type="entry name" value="Glycogen Phosphorylase B"/>
    <property type="match status" value="2"/>
</dbReference>
<dbReference type="RefSeq" id="WP_090123267.1">
    <property type="nucleotide sequence ID" value="NZ_CP045300.1"/>
</dbReference>
<dbReference type="InterPro" id="IPR001296">
    <property type="entry name" value="Glyco_trans_1"/>
</dbReference>
<evidence type="ECO:0000259" key="3">
    <source>
        <dbReference type="Pfam" id="PF13439"/>
    </source>
</evidence>
<gene>
    <name evidence="4" type="ORF">SAMN05192562_104273</name>
</gene>
<feature type="domain" description="Glycosyl transferase family 1" evidence="2">
    <location>
        <begin position="147"/>
        <end position="306"/>
    </location>
</feature>
<dbReference type="CDD" id="cd03809">
    <property type="entry name" value="GT4_MtfB-like"/>
    <property type="match status" value="1"/>
</dbReference>
<organism evidence="4 5">
    <name type="scientific">Kosakonia arachidis</name>
    <dbReference type="NCBI Taxonomy" id="551989"/>
    <lineage>
        <taxon>Bacteria</taxon>
        <taxon>Pseudomonadati</taxon>
        <taxon>Pseudomonadota</taxon>
        <taxon>Gammaproteobacteria</taxon>
        <taxon>Enterobacterales</taxon>
        <taxon>Enterobacteriaceae</taxon>
        <taxon>Kosakonia</taxon>
    </lineage>
</organism>
<dbReference type="EMBL" id="FPAU01000004">
    <property type="protein sequence ID" value="SFU05435.1"/>
    <property type="molecule type" value="Genomic_DNA"/>
</dbReference>
<protein>
    <submittedName>
        <fullName evidence="4">Glycosyltransferase involved in cell wall bisynthesis</fullName>
    </submittedName>
</protein>
<keyword evidence="5" id="KW-1185">Reference proteome</keyword>
<keyword evidence="1 4" id="KW-0808">Transferase</keyword>
<dbReference type="PANTHER" id="PTHR46401">
    <property type="entry name" value="GLYCOSYLTRANSFERASE WBBK-RELATED"/>
    <property type="match status" value="1"/>
</dbReference>
<dbReference type="InterPro" id="IPR028098">
    <property type="entry name" value="Glyco_trans_4-like_N"/>
</dbReference>
<dbReference type="Proteomes" id="UP000199187">
    <property type="component" value="Unassembled WGS sequence"/>
</dbReference>
<dbReference type="GO" id="GO:0016757">
    <property type="term" value="F:glycosyltransferase activity"/>
    <property type="evidence" value="ECO:0007669"/>
    <property type="project" value="InterPro"/>
</dbReference>
<name>A0A1I7D157_9ENTR</name>
<dbReference type="FunFam" id="3.40.50.2000:FF:000119">
    <property type="entry name" value="Glycosyl transferase group 1"/>
    <property type="match status" value="1"/>
</dbReference>
<sequence>MKKIIMDTSWLGKGGIGRFTFELTHYLKNIDSQEFYKNCASPLATVVTAFKSLSVNKQDVIFFPGYIPPLFSACNYIFTIHDLNHIDIDDNASRTKDFFYEYVIKRGCRHAKYIFTVSEFSRNRIAEWSGVAKGKIINVGNGVSKNFSAQATPHKPGYKYLLCVSNRKTHKNERRIIHSFAQSDIDPTIKLVLTGKPTTELLALIDEVGCKERVIFTGFILEDDLPGLYRGSLALIFPSLYEGFGLPVIEAMACGVPVVTSTVTSLPEVAGDAALLVDPESVEQITAAINEVVNNTETRTTMIDKGFAQAKLFTWEEVARKISKVFEEI</sequence>
<accession>A0A1I7D157</accession>
<evidence type="ECO:0000256" key="1">
    <source>
        <dbReference type="ARBA" id="ARBA00022679"/>
    </source>
</evidence>
<evidence type="ECO:0000313" key="4">
    <source>
        <dbReference type="EMBL" id="SFU05435.1"/>
    </source>
</evidence>
<dbReference type="SUPFAM" id="SSF53756">
    <property type="entry name" value="UDP-Glycosyltransferase/glycogen phosphorylase"/>
    <property type="match status" value="1"/>
</dbReference>
<proteinExistence type="predicted"/>
<dbReference type="OrthoDB" id="9801609at2"/>
<evidence type="ECO:0000313" key="5">
    <source>
        <dbReference type="Proteomes" id="UP000199187"/>
    </source>
</evidence>
<dbReference type="AlphaFoldDB" id="A0A1I7D157"/>